<evidence type="ECO:0000259" key="14">
    <source>
        <dbReference type="PROSITE" id="PS00028"/>
    </source>
</evidence>
<dbReference type="Gene3D" id="3.40.50.150">
    <property type="entry name" value="Vaccinia Virus protein VP39"/>
    <property type="match status" value="1"/>
</dbReference>
<evidence type="ECO:0000313" key="16">
    <source>
        <dbReference type="Proteomes" id="UP000264353"/>
    </source>
</evidence>
<feature type="region of interest" description="Disordered" evidence="13">
    <location>
        <begin position="1"/>
        <end position="34"/>
    </location>
</feature>
<dbReference type="InterPro" id="IPR041698">
    <property type="entry name" value="Methyltransf_25"/>
</dbReference>
<dbReference type="PANTHER" id="PTHR11006">
    <property type="entry name" value="PROTEIN ARGININE N-METHYLTRANSFERASE"/>
    <property type="match status" value="1"/>
</dbReference>
<keyword evidence="7" id="KW-0479">Metal-binding</keyword>
<dbReference type="Pfam" id="PF21137">
    <property type="entry name" value="ANM3_C2H2_Zf"/>
    <property type="match status" value="1"/>
</dbReference>
<evidence type="ECO:0000256" key="8">
    <source>
        <dbReference type="ARBA" id="ARBA00022771"/>
    </source>
</evidence>
<evidence type="ECO:0000256" key="9">
    <source>
        <dbReference type="ARBA" id="ARBA00022833"/>
    </source>
</evidence>
<dbReference type="InterPro" id="IPR029063">
    <property type="entry name" value="SAM-dependent_MTases_sf"/>
</dbReference>
<dbReference type="InterPro" id="IPR025799">
    <property type="entry name" value="Arg_MeTrfase"/>
</dbReference>
<dbReference type="CDD" id="cd02440">
    <property type="entry name" value="AdoMet_MTases"/>
    <property type="match status" value="1"/>
</dbReference>
<comment type="subcellular location">
    <subcellularLocation>
        <location evidence="1">Cytoplasm</location>
        <location evidence="1">Cytosol</location>
    </subcellularLocation>
</comment>
<comment type="catalytic activity">
    <reaction evidence="11">
        <text>L-arginyl-[protein] + S-adenosyl-L-methionine = N(omega)-methyl-L-arginyl-[protein] + S-adenosyl-L-homocysteine + H(+)</text>
        <dbReference type="Rhea" id="RHEA:48100"/>
        <dbReference type="Rhea" id="RHEA-COMP:10532"/>
        <dbReference type="Rhea" id="RHEA-COMP:11990"/>
        <dbReference type="ChEBI" id="CHEBI:15378"/>
        <dbReference type="ChEBI" id="CHEBI:29965"/>
        <dbReference type="ChEBI" id="CHEBI:57856"/>
        <dbReference type="ChEBI" id="CHEBI:59789"/>
        <dbReference type="ChEBI" id="CHEBI:65280"/>
    </reaction>
    <physiologicalReaction direction="left-to-right" evidence="11">
        <dbReference type="Rhea" id="RHEA:48101"/>
    </physiologicalReaction>
</comment>
<dbReference type="InterPro" id="IPR036236">
    <property type="entry name" value="Znf_C2H2_sf"/>
</dbReference>
<comment type="catalytic activity">
    <reaction evidence="10">
        <text>L-arginyl-[protein] + 2 S-adenosyl-L-methionine = N(omega),N(omega)-dimethyl-L-arginyl-[protein] + 2 S-adenosyl-L-homocysteine + 2 H(+)</text>
        <dbReference type="Rhea" id="RHEA:48096"/>
        <dbReference type="Rhea" id="RHEA-COMP:10532"/>
        <dbReference type="Rhea" id="RHEA-COMP:11991"/>
        <dbReference type="ChEBI" id="CHEBI:15378"/>
        <dbReference type="ChEBI" id="CHEBI:29965"/>
        <dbReference type="ChEBI" id="CHEBI:57856"/>
        <dbReference type="ChEBI" id="CHEBI:59789"/>
        <dbReference type="ChEBI" id="CHEBI:61897"/>
        <dbReference type="EC" id="2.1.1.319"/>
    </reaction>
    <physiologicalReaction direction="left-to-right" evidence="10">
        <dbReference type="Rhea" id="RHEA:48097"/>
    </physiologicalReaction>
</comment>
<feature type="domain" description="C2H2-type" evidence="14">
    <location>
        <begin position="53"/>
        <end position="74"/>
    </location>
</feature>
<dbReference type="GO" id="GO:0035242">
    <property type="term" value="F:protein-arginine omega-N asymmetric methyltransferase activity"/>
    <property type="evidence" value="ECO:0007669"/>
    <property type="project" value="UniProtKB-EC"/>
</dbReference>
<dbReference type="GO" id="GO:0032259">
    <property type="term" value="P:methylation"/>
    <property type="evidence" value="ECO:0007669"/>
    <property type="project" value="UniProtKB-KW"/>
</dbReference>
<evidence type="ECO:0000313" key="15">
    <source>
        <dbReference type="EMBL" id="RID71470.1"/>
    </source>
</evidence>
<evidence type="ECO:0000256" key="6">
    <source>
        <dbReference type="ARBA" id="ARBA00022691"/>
    </source>
</evidence>
<dbReference type="InterPro" id="IPR013087">
    <property type="entry name" value="Znf_C2H2_type"/>
</dbReference>
<dbReference type="GO" id="GO:0005829">
    <property type="term" value="C:cytosol"/>
    <property type="evidence" value="ECO:0007669"/>
    <property type="project" value="UniProtKB-SubCell"/>
</dbReference>
<protein>
    <recommendedName>
        <fullName evidence="2">type I protein arginine methyltransferase</fullName>
        <ecNumber evidence="2">2.1.1.319</ecNumber>
    </recommendedName>
</protein>
<dbReference type="Gene3D" id="2.70.160.11">
    <property type="entry name" value="Hnrnp arginine n-methyltransferase1"/>
    <property type="match status" value="1"/>
</dbReference>
<evidence type="ECO:0000256" key="1">
    <source>
        <dbReference type="ARBA" id="ARBA00004514"/>
    </source>
</evidence>
<reference evidence="15 16" key="1">
    <citation type="submission" date="2018-06" db="EMBL/GenBank/DDBJ databases">
        <title>WGS assembly of Brassica rapa FPsc.</title>
        <authorList>
            <person name="Bowman J."/>
            <person name="Kohchi T."/>
            <person name="Yamato K."/>
            <person name="Jenkins J."/>
            <person name="Shu S."/>
            <person name="Ishizaki K."/>
            <person name="Yamaoka S."/>
            <person name="Nishihama R."/>
            <person name="Nakamura Y."/>
            <person name="Berger F."/>
            <person name="Adam C."/>
            <person name="Aki S."/>
            <person name="Althoff F."/>
            <person name="Araki T."/>
            <person name="Arteaga-Vazquez M."/>
            <person name="Balasubrmanian S."/>
            <person name="Bauer D."/>
            <person name="Boehm C."/>
            <person name="Briginshaw L."/>
            <person name="Caballero-Perez J."/>
            <person name="Catarino B."/>
            <person name="Chen F."/>
            <person name="Chiyoda S."/>
            <person name="Chovatia M."/>
            <person name="Davies K."/>
            <person name="Delmans M."/>
            <person name="Demura T."/>
            <person name="Dierschke T."/>
            <person name="Dolan L."/>
            <person name="Dorantes-Acosta A."/>
            <person name="Eklund D."/>
            <person name="Florent S."/>
            <person name="Flores-Sandoval E."/>
            <person name="Fujiyama A."/>
            <person name="Fukuzawa H."/>
            <person name="Galik B."/>
            <person name="Grimanelli D."/>
            <person name="Grimwood J."/>
            <person name="Grossniklaus U."/>
            <person name="Hamada T."/>
            <person name="Haseloff J."/>
            <person name="Hetherington A."/>
            <person name="Higo A."/>
            <person name="Hirakawa Y."/>
            <person name="Hundley H."/>
            <person name="Ikeda Y."/>
            <person name="Inoue K."/>
            <person name="Inoue S."/>
            <person name="Ishida S."/>
            <person name="Jia Q."/>
            <person name="Kakita M."/>
            <person name="Kanazawa T."/>
            <person name="Kawai Y."/>
            <person name="Kawashima T."/>
            <person name="Kennedy M."/>
            <person name="Kinose K."/>
            <person name="Kinoshita T."/>
            <person name="Kohara Y."/>
            <person name="Koide E."/>
            <person name="Komatsu K."/>
            <person name="Kopischke S."/>
            <person name="Kubo M."/>
            <person name="Kyozuka J."/>
            <person name="Lagercrantz U."/>
            <person name="Lin S."/>
            <person name="Lindquist E."/>
            <person name="Lipzen A."/>
            <person name="Lu C."/>
            <person name="Luna E."/>
            <person name="Martienssen R."/>
            <person name="Minamino N."/>
            <person name="Mizutani M."/>
            <person name="Mizutani M."/>
            <person name="Mochizuki N."/>
            <person name="Monte I."/>
            <person name="Mosher R."/>
            <person name="Nagasaki H."/>
            <person name="Nakagami H."/>
            <person name="Naramoto S."/>
            <person name="Nishitani K."/>
            <person name="Ohtani M."/>
            <person name="Okamoto T."/>
            <person name="Okumura M."/>
            <person name="Phillips J."/>
            <person name="Pollak B."/>
            <person name="Reinders A."/>
            <person name="Roevekamp M."/>
            <person name="Sano R."/>
            <person name="Sawa S."/>
            <person name="Schmid M."/>
            <person name="Shirakawa M."/>
            <person name="Solano R."/>
            <person name="Spunde A."/>
            <person name="Suetsugu N."/>
            <person name="Sugano S."/>
            <person name="Sugiyama A."/>
            <person name="Sun R."/>
            <person name="Suzuki Y."/>
            <person name="Takenaka M."/>
            <person name="Takezawa D."/>
            <person name="Tomogane H."/>
            <person name="Tsuzuki M."/>
            <person name="Ueda T."/>
            <person name="Umeda M."/>
            <person name="Ward J."/>
            <person name="Watanabe Y."/>
            <person name="Yazaki K."/>
            <person name="Yokoyama R."/>
            <person name="Yoshitake Y."/>
            <person name="Yotsui I."/>
            <person name="Zachgo S."/>
            <person name="Schmutz J."/>
        </authorList>
    </citation>
    <scope>NUCLEOTIDE SEQUENCE [LARGE SCALE GENOMIC DNA]</scope>
    <source>
        <strain evidence="16">cv. B-3</strain>
    </source>
</reference>
<dbReference type="EMBL" id="CM010630">
    <property type="protein sequence ID" value="RID71470.1"/>
    <property type="molecule type" value="Genomic_DNA"/>
</dbReference>
<evidence type="ECO:0000256" key="5">
    <source>
        <dbReference type="ARBA" id="ARBA00022679"/>
    </source>
</evidence>
<dbReference type="Pfam" id="PF22528">
    <property type="entry name" value="PRMT_C"/>
    <property type="match status" value="1"/>
</dbReference>
<accession>A0A398A746</accession>
<evidence type="ECO:0000256" key="12">
    <source>
        <dbReference type="PROSITE-ProRule" id="PRU01015"/>
    </source>
</evidence>
<proteinExistence type="predicted"/>
<gene>
    <name evidence="15" type="ORF">BRARA_C03405</name>
</gene>
<dbReference type="GO" id="GO:0008270">
    <property type="term" value="F:zinc ion binding"/>
    <property type="evidence" value="ECO:0007669"/>
    <property type="project" value="UniProtKB-KW"/>
</dbReference>
<name>A0A398A746_BRACM</name>
<dbReference type="InterPro" id="IPR055135">
    <property type="entry name" value="PRMT_dom"/>
</dbReference>
<dbReference type="Proteomes" id="UP000264353">
    <property type="component" value="Chromosome A3"/>
</dbReference>
<sequence length="576" mass="63969">MAAAATKMVKNELLSHSDDDDTEENFSEDGDWGDWEEAGVEEDGDVSESDFLCLFCDAHYVSCALLFEHCRVSHGFDFHGVRKELKLDFYSSFKLINYVRSQVAENKAVDVKDVNFPWDDEKYLKPFWQEDSLLYSFADDEEEEDKEDEEGLDREGLIEDLQKLGDLSIDDVSINKDVTLISNKQSCVDGLVVVNGKDEEARVCDGRLAGRNIRKVNENYFGSYSSFGIHKEMISDKVRTEAYRDALLKNPSLLSGSVVMDVGCGTGILSLFAAQAGASRVVALEASEKMAKVATKIAKDNKVFNDNEHNGVLEVAHSMVEELENSIQIQPHSVDVLVSEWMGYCLLYESMLSSVLYARDRWLKPGGAILPDTATMFVAGFGKGATSLPFWEDVYGFDMSSIGKEILEDTTRIPVVDVIEGRDLVTGPALLKAFDLATMKPDEVDFTETATLEPIESETEAKLCHGVVLWFDTGFTDRFCKENPTLLSTSPYTPPTHWAQTVLTFQEPISLAPDTVLAGADRSGAIGTEESPASSIHLRVSVARASEHRSIDVSLEATWVSSKGQKRRWPVQIFNL</sequence>
<keyword evidence="3" id="KW-0963">Cytoplasm</keyword>
<evidence type="ECO:0000256" key="11">
    <source>
        <dbReference type="ARBA" id="ARBA00049303"/>
    </source>
</evidence>
<dbReference type="SUPFAM" id="SSF53335">
    <property type="entry name" value="S-adenosyl-L-methionine-dependent methyltransferases"/>
    <property type="match status" value="1"/>
</dbReference>
<evidence type="ECO:0000256" key="2">
    <source>
        <dbReference type="ARBA" id="ARBA00011925"/>
    </source>
</evidence>
<evidence type="ECO:0000256" key="13">
    <source>
        <dbReference type="SAM" id="MobiDB-lite"/>
    </source>
</evidence>
<dbReference type="PANTHER" id="PTHR11006:SF89">
    <property type="entry name" value="PROTEIN ARGININE N-METHYLTRANSFERASE 3-RELATED"/>
    <property type="match status" value="1"/>
</dbReference>
<organism evidence="15 16">
    <name type="scientific">Brassica campestris</name>
    <name type="common">Field mustard</name>
    <dbReference type="NCBI Taxonomy" id="3711"/>
    <lineage>
        <taxon>Eukaryota</taxon>
        <taxon>Viridiplantae</taxon>
        <taxon>Streptophyta</taxon>
        <taxon>Embryophyta</taxon>
        <taxon>Tracheophyta</taxon>
        <taxon>Spermatophyta</taxon>
        <taxon>Magnoliopsida</taxon>
        <taxon>eudicotyledons</taxon>
        <taxon>Gunneridae</taxon>
        <taxon>Pentapetalae</taxon>
        <taxon>rosids</taxon>
        <taxon>malvids</taxon>
        <taxon>Brassicales</taxon>
        <taxon>Brassicaceae</taxon>
        <taxon>Brassiceae</taxon>
        <taxon>Brassica</taxon>
    </lineage>
</organism>
<evidence type="ECO:0000256" key="4">
    <source>
        <dbReference type="ARBA" id="ARBA00022603"/>
    </source>
</evidence>
<dbReference type="FunFam" id="3.40.50.150:FF:000016">
    <property type="entry name" value="Protein arginine N-methyltransferase 6"/>
    <property type="match status" value="1"/>
</dbReference>
<keyword evidence="5 12" id="KW-0808">Transferase</keyword>
<evidence type="ECO:0000256" key="10">
    <source>
        <dbReference type="ARBA" id="ARBA00047384"/>
    </source>
</evidence>
<dbReference type="EC" id="2.1.1.319" evidence="2"/>
<keyword evidence="4 12" id="KW-0489">Methyltransferase</keyword>
<evidence type="ECO:0000256" key="3">
    <source>
        <dbReference type="ARBA" id="ARBA00022490"/>
    </source>
</evidence>
<feature type="compositionally biased region" description="Acidic residues" evidence="13">
    <location>
        <begin position="18"/>
        <end position="34"/>
    </location>
</feature>
<keyword evidence="6 12" id="KW-0949">S-adenosyl-L-methionine</keyword>
<keyword evidence="8" id="KW-0863">Zinc-finger</keyword>
<dbReference type="AlphaFoldDB" id="A0A398A746"/>
<dbReference type="PROSITE" id="PS00028">
    <property type="entry name" value="ZINC_FINGER_C2H2_1"/>
    <property type="match status" value="1"/>
</dbReference>
<dbReference type="Pfam" id="PF13649">
    <property type="entry name" value="Methyltransf_25"/>
    <property type="match status" value="1"/>
</dbReference>
<keyword evidence="9" id="KW-0862">Zinc</keyword>
<dbReference type="PROSITE" id="PS51678">
    <property type="entry name" value="SAM_MT_PRMT"/>
    <property type="match status" value="1"/>
</dbReference>
<dbReference type="InterPro" id="IPR049482">
    <property type="entry name" value="ANM3-like_C2H2_Zf"/>
</dbReference>
<dbReference type="SUPFAM" id="SSF57667">
    <property type="entry name" value="beta-beta-alpha zinc fingers"/>
    <property type="match status" value="1"/>
</dbReference>
<evidence type="ECO:0000256" key="7">
    <source>
        <dbReference type="ARBA" id="ARBA00022723"/>
    </source>
</evidence>